<evidence type="ECO:0000256" key="4">
    <source>
        <dbReference type="ARBA" id="ARBA00022692"/>
    </source>
</evidence>
<dbReference type="EMBL" id="AP022822">
    <property type="protein sequence ID" value="BCA85139.1"/>
    <property type="molecule type" value="Genomic_DNA"/>
</dbReference>
<dbReference type="AlphaFoldDB" id="A0A679IAS6"/>
<evidence type="ECO:0000256" key="3">
    <source>
        <dbReference type="ARBA" id="ARBA00022475"/>
    </source>
</evidence>
<dbReference type="SUPFAM" id="SSF52540">
    <property type="entry name" value="P-loop containing nucleoside triphosphate hydrolases"/>
    <property type="match status" value="1"/>
</dbReference>
<reference evidence="7 8" key="1">
    <citation type="submission" date="2020-02" db="EMBL/GenBank/DDBJ databases">
        <title>Characterization of vanA genotype vancomycin-resistant Enterococcus saigonensis VE80.</title>
        <authorList>
            <person name="Harada T."/>
            <person name="Motooka D."/>
            <person name="Nakamura S."/>
            <person name="Yamamoto Y."/>
            <person name="Kawahara R."/>
            <person name="Kawatsu K."/>
        </authorList>
    </citation>
    <scope>NUCLEOTIDE SEQUENCE [LARGE SCALE GENOMIC DNA]</scope>
    <source>
        <strain evidence="7 8">VE80</strain>
    </source>
</reference>
<gene>
    <name evidence="7" type="ORF">EsVE80_06620</name>
</gene>
<keyword evidence="8" id="KW-1185">Reference proteome</keyword>
<dbReference type="InterPro" id="IPR051539">
    <property type="entry name" value="T4SS-coupling_protein"/>
</dbReference>
<organism evidence="7 8">
    <name type="scientific">Enterococcus saigonensis</name>
    <dbReference type="NCBI Taxonomy" id="1805431"/>
    <lineage>
        <taxon>Bacteria</taxon>
        <taxon>Bacillati</taxon>
        <taxon>Bacillota</taxon>
        <taxon>Bacilli</taxon>
        <taxon>Lactobacillales</taxon>
        <taxon>Enterococcaceae</taxon>
        <taxon>Enterococcus</taxon>
    </lineage>
</organism>
<dbReference type="Pfam" id="PF02534">
    <property type="entry name" value="T4SS-DNA_transf"/>
    <property type="match status" value="1"/>
</dbReference>
<dbReference type="PANTHER" id="PTHR37937:SF1">
    <property type="entry name" value="CONJUGATIVE TRANSFER: DNA TRANSPORT"/>
    <property type="match status" value="1"/>
</dbReference>
<evidence type="ECO:0000256" key="5">
    <source>
        <dbReference type="ARBA" id="ARBA00022989"/>
    </source>
</evidence>
<dbReference type="Gene3D" id="3.40.50.300">
    <property type="entry name" value="P-loop containing nucleotide triphosphate hydrolases"/>
    <property type="match status" value="1"/>
</dbReference>
<sequence length="593" mass="67733">MIDKILKDIKGLFKVQDKAKFLKQNIPYLAFFYVGNIFSHHVRAYTGGDVIDKIFQGILELNTMSLLPSIHVADILMGVGVAALIKFIVYTKGKNAKKFRQGKEYGSARWGTRKDIEPYMDEKFQNNILLTQTERLTMNGRPANPKYARNKNVLVIGGSGSGKTRFYVKPNLMQMHSSYCVTDPKGTIVIECGKMLEDNGYEIKILNTINFKKSMKYNPFAYLRSEKDILKLVQTIIANTKGEGEKAGEDFWVKAEKLYYTALIGYIFYEAPREEKNFATLLDMIDASEVREDDETYMNPIDRLFEALEKKEPTHFAVKQYKKYKLAAGKTAKSILISCGARLAPFDIQELRDLMKEDELELDTLGDRKTALFVIISDTDDTFNFVVSIMYSQLFNLLCDKADDEYGGRLPVHVRCLLDEFANIGLIPKFEKLIATIRSREISASIILQAQSQLKAIYKDNADTIVGNCDSTLFLGGKEKTTLKELSETLGKETIDLYNTSETRSNANSYGLNYQKTGKELMSQDEITVMDGSKCIFQLRGVRPFLSDKFDITKHKNYKLLEDYDKKNVFDIEDYIKRKGKVKFNRNTVITRL</sequence>
<evidence type="ECO:0000256" key="6">
    <source>
        <dbReference type="ARBA" id="ARBA00023136"/>
    </source>
</evidence>
<dbReference type="NCBIfam" id="NF045973">
    <property type="entry name" value="conju_CD1115"/>
    <property type="match status" value="1"/>
</dbReference>
<comment type="subcellular location">
    <subcellularLocation>
        <location evidence="1">Cell membrane</location>
        <topology evidence="1">Multi-pass membrane protein</topology>
    </subcellularLocation>
</comment>
<keyword evidence="3" id="KW-1003">Cell membrane</keyword>
<dbReference type="InterPro" id="IPR003688">
    <property type="entry name" value="TraG/VirD4"/>
</dbReference>
<keyword evidence="6" id="KW-0472">Membrane</keyword>
<dbReference type="GO" id="GO:0005886">
    <property type="term" value="C:plasma membrane"/>
    <property type="evidence" value="ECO:0007669"/>
    <property type="project" value="UniProtKB-SubCell"/>
</dbReference>
<accession>A0A679IAS6</accession>
<keyword evidence="4" id="KW-0812">Transmembrane</keyword>
<dbReference type="PANTHER" id="PTHR37937">
    <property type="entry name" value="CONJUGATIVE TRANSFER: DNA TRANSPORT"/>
    <property type="match status" value="1"/>
</dbReference>
<dbReference type="InterPro" id="IPR027417">
    <property type="entry name" value="P-loop_NTPase"/>
</dbReference>
<proteinExistence type="inferred from homology"/>
<protein>
    <submittedName>
        <fullName evidence="7">Conjugal transfer protein TraG</fullName>
    </submittedName>
</protein>
<keyword evidence="5" id="KW-1133">Transmembrane helix</keyword>
<evidence type="ECO:0000313" key="8">
    <source>
        <dbReference type="Proteomes" id="UP000502998"/>
    </source>
</evidence>
<evidence type="ECO:0000256" key="1">
    <source>
        <dbReference type="ARBA" id="ARBA00004651"/>
    </source>
</evidence>
<evidence type="ECO:0000313" key="7">
    <source>
        <dbReference type="EMBL" id="BCA85139.1"/>
    </source>
</evidence>
<evidence type="ECO:0000256" key="2">
    <source>
        <dbReference type="ARBA" id="ARBA00008806"/>
    </source>
</evidence>
<comment type="similarity">
    <text evidence="2">Belongs to the VirD4/TraG family.</text>
</comment>
<dbReference type="KEGG" id="esg:EsVE80_06620"/>
<name>A0A679IAS6_9ENTE</name>
<dbReference type="RefSeq" id="WP_081528324.1">
    <property type="nucleotide sequence ID" value="NZ_AP022822.1"/>
</dbReference>
<dbReference type="Proteomes" id="UP000502998">
    <property type="component" value="Chromosome"/>
</dbReference>
<dbReference type="CDD" id="cd01127">
    <property type="entry name" value="TrwB_TraG_TraD_VirD4"/>
    <property type="match status" value="1"/>
</dbReference>